<sequence>MIVDRIFSNKSGAFFIDGPGGTGKTFLYRSLLVTIRSKGFVALATSTSGVAAFILPGGRTAHSCFKIPIDIDENIDCNNSKQSSLACLIRDAKLIIWDEASMAEGKTIEAFDLLLKDLMDTKMLFGGKVVIFGEKLQLSENMRARTDHSFCEYLMRIGNGKERLDAQQKVQIPNSLIIHFTTQEESLNKLFKVTYPNKDSLFDDSSSIASRVILTTKNDFVHEINDMLISTFPKDARTYAAIDETVEPNNQSQFEDYLHTLNHADFVGIYLREPVFSHGQLYVVLSRAKSSEGVKLLIRPQTSDTKDDHSMYNIVYDEVIQKAFN</sequence>
<proteinExistence type="predicted"/>
<protein>
    <submittedName>
        <fullName evidence="2">Uncharacterized protein LOC142162349</fullName>
    </submittedName>
</protein>
<keyword evidence="1" id="KW-1185">Reference proteome</keyword>
<reference evidence="2" key="2">
    <citation type="submission" date="2025-08" db="UniProtKB">
        <authorList>
            <consortium name="RefSeq"/>
        </authorList>
    </citation>
    <scope>IDENTIFICATION</scope>
    <source>
        <tissue evidence="2">Leaf</tissue>
    </source>
</reference>
<reference evidence="1" key="1">
    <citation type="journal article" date="2014" name="Nat. Commun.">
        <title>The tobacco genome sequence and its comparison with those of tomato and potato.</title>
        <authorList>
            <person name="Sierro N."/>
            <person name="Battey J.N."/>
            <person name="Ouadi S."/>
            <person name="Bakaher N."/>
            <person name="Bovet L."/>
            <person name="Willig A."/>
            <person name="Goepfert S."/>
            <person name="Peitsch M.C."/>
            <person name="Ivanov N.V."/>
        </authorList>
    </citation>
    <scope>NUCLEOTIDE SEQUENCE [LARGE SCALE GENOMIC DNA]</scope>
</reference>
<name>A0AC58RPW9_TOBAC</name>
<dbReference type="Proteomes" id="UP000790787">
    <property type="component" value="Chromosome 7"/>
</dbReference>
<organism evidence="1 2">
    <name type="scientific">Nicotiana tabacum</name>
    <name type="common">Common tobacco</name>
    <dbReference type="NCBI Taxonomy" id="4097"/>
    <lineage>
        <taxon>Eukaryota</taxon>
        <taxon>Viridiplantae</taxon>
        <taxon>Streptophyta</taxon>
        <taxon>Embryophyta</taxon>
        <taxon>Tracheophyta</taxon>
        <taxon>Spermatophyta</taxon>
        <taxon>Magnoliopsida</taxon>
        <taxon>eudicotyledons</taxon>
        <taxon>Gunneridae</taxon>
        <taxon>Pentapetalae</taxon>
        <taxon>asterids</taxon>
        <taxon>lamiids</taxon>
        <taxon>Solanales</taxon>
        <taxon>Solanaceae</taxon>
        <taxon>Nicotianoideae</taxon>
        <taxon>Nicotianeae</taxon>
        <taxon>Nicotiana</taxon>
    </lineage>
</organism>
<evidence type="ECO:0000313" key="1">
    <source>
        <dbReference type="Proteomes" id="UP000790787"/>
    </source>
</evidence>
<accession>A0AC58RPW9</accession>
<dbReference type="RefSeq" id="XP_075074795.1">
    <property type="nucleotide sequence ID" value="XM_075218694.1"/>
</dbReference>
<evidence type="ECO:0000313" key="2">
    <source>
        <dbReference type="RefSeq" id="XP_075074795.1"/>
    </source>
</evidence>
<gene>
    <name evidence="2" type="primary">LOC142162349</name>
</gene>